<dbReference type="InterPro" id="IPR050535">
    <property type="entry name" value="DNA_Repair-Maintenance_Comp"/>
</dbReference>
<accession>A0ABV9PY07</accession>
<evidence type="ECO:0000259" key="2">
    <source>
        <dbReference type="Pfam" id="PF00149"/>
    </source>
</evidence>
<keyword evidence="3" id="KW-0540">Nuclease</keyword>
<dbReference type="RefSeq" id="WP_380023492.1">
    <property type="nucleotide sequence ID" value="NZ_JBHSHC010000006.1"/>
</dbReference>
<dbReference type="PANTHER" id="PTHR30337">
    <property type="entry name" value="COMPONENT OF ATP-DEPENDENT DSDNA EXONUCLEASE"/>
    <property type="match status" value="1"/>
</dbReference>
<keyword evidence="1" id="KW-0378">Hydrolase</keyword>
<feature type="domain" description="Calcineurin-like phosphoesterase" evidence="2">
    <location>
        <begin position="6"/>
        <end position="197"/>
    </location>
</feature>
<comment type="caution">
    <text evidence="3">The sequence shown here is derived from an EMBL/GenBank/DDBJ whole genome shotgun (WGS) entry which is preliminary data.</text>
</comment>
<dbReference type="EMBL" id="JBHSHC010000006">
    <property type="protein sequence ID" value="MFC4765907.1"/>
    <property type="molecule type" value="Genomic_DNA"/>
</dbReference>
<dbReference type="Gene3D" id="3.60.21.10">
    <property type="match status" value="1"/>
</dbReference>
<evidence type="ECO:0000313" key="4">
    <source>
        <dbReference type="Proteomes" id="UP001596002"/>
    </source>
</evidence>
<evidence type="ECO:0000256" key="1">
    <source>
        <dbReference type="ARBA" id="ARBA00022801"/>
    </source>
</evidence>
<keyword evidence="4" id="KW-1185">Reference proteome</keyword>
<dbReference type="InterPro" id="IPR041796">
    <property type="entry name" value="Mre11_N"/>
</dbReference>
<proteinExistence type="predicted"/>
<dbReference type="Proteomes" id="UP001596002">
    <property type="component" value="Unassembled WGS sequence"/>
</dbReference>
<dbReference type="CDD" id="cd00840">
    <property type="entry name" value="MPP_Mre11_N"/>
    <property type="match status" value="1"/>
</dbReference>
<organism evidence="3 4">
    <name type="scientific">Effusibacillus consociatus</name>
    <dbReference type="NCBI Taxonomy" id="1117041"/>
    <lineage>
        <taxon>Bacteria</taxon>
        <taxon>Bacillati</taxon>
        <taxon>Bacillota</taxon>
        <taxon>Bacilli</taxon>
        <taxon>Bacillales</taxon>
        <taxon>Alicyclobacillaceae</taxon>
        <taxon>Effusibacillus</taxon>
    </lineage>
</organism>
<evidence type="ECO:0000313" key="3">
    <source>
        <dbReference type="EMBL" id="MFC4765907.1"/>
    </source>
</evidence>
<protein>
    <submittedName>
        <fullName evidence="3">Exonuclease SbcCD subunit D</fullName>
    </submittedName>
</protein>
<reference evidence="4" key="1">
    <citation type="journal article" date="2019" name="Int. J. Syst. Evol. Microbiol.">
        <title>The Global Catalogue of Microorganisms (GCM) 10K type strain sequencing project: providing services to taxonomists for standard genome sequencing and annotation.</title>
        <authorList>
            <consortium name="The Broad Institute Genomics Platform"/>
            <consortium name="The Broad Institute Genome Sequencing Center for Infectious Disease"/>
            <person name="Wu L."/>
            <person name="Ma J."/>
        </authorList>
    </citation>
    <scope>NUCLEOTIDE SEQUENCE [LARGE SCALE GENOMIC DNA]</scope>
    <source>
        <strain evidence="4">WYCCWR 12678</strain>
    </source>
</reference>
<dbReference type="InterPro" id="IPR004843">
    <property type="entry name" value="Calcineurin-like_PHP"/>
</dbReference>
<dbReference type="InterPro" id="IPR029052">
    <property type="entry name" value="Metallo-depent_PP-like"/>
</dbReference>
<sequence length="376" mass="42572">MTRSVRFLQFGDVHLGTAFRGSGFSKQAADRRAHELLATFRKACESALEHAVDFISITGDLFEGIFIDDGHLQEIKAMFKELAPLPILITPGNHDPLTVDSPYRRVDWGSHVHIYGPQVERVELMGGICGVWGFGYPSTIQRENPYRNLRLADSESIEIVMIHGSVDAPEGSPYLPISRAEIRRIGADYAALAHYHQKEMIWEEAGRIRAAYSGSLEPLGFDELGEHGAFLVEAEKGGARLTWLPLAKRSYQMREIDVTGCESVREITSRAREAIPADEWERNLIRIRLVGSLDAGIDLEHLKREWSESGFWIQVENDTRLDYDLDSYTPESIHGRFVKLMRERIVAEPDERRKEVLELALTIGLDALTYGRVINR</sequence>
<dbReference type="PANTHER" id="PTHR30337:SF7">
    <property type="entry name" value="PHOSPHOESTERASE"/>
    <property type="match status" value="1"/>
</dbReference>
<dbReference type="Pfam" id="PF00149">
    <property type="entry name" value="Metallophos"/>
    <property type="match status" value="1"/>
</dbReference>
<keyword evidence="3" id="KW-0269">Exonuclease</keyword>
<dbReference type="GO" id="GO:0004527">
    <property type="term" value="F:exonuclease activity"/>
    <property type="evidence" value="ECO:0007669"/>
    <property type="project" value="UniProtKB-KW"/>
</dbReference>
<dbReference type="SUPFAM" id="SSF56300">
    <property type="entry name" value="Metallo-dependent phosphatases"/>
    <property type="match status" value="1"/>
</dbReference>
<gene>
    <name evidence="3" type="ORF">ACFO8Q_00605</name>
</gene>
<name>A0ABV9PY07_9BACL</name>